<reference evidence="3 4" key="1">
    <citation type="submission" date="2009-11" db="EMBL/GenBank/DDBJ databases">
        <authorList>
            <person name="Weinstock G."/>
            <person name="Sodergren E."/>
            <person name="Clifton S."/>
            <person name="Fulton L."/>
            <person name="Fulton B."/>
            <person name="Courtney L."/>
            <person name="Fronick C."/>
            <person name="Harrison M."/>
            <person name="Strong C."/>
            <person name="Farmer C."/>
            <person name="Delahaunty K."/>
            <person name="Markovic C."/>
            <person name="Hall O."/>
            <person name="Minx P."/>
            <person name="Tomlinson C."/>
            <person name="Mitreva M."/>
            <person name="Nelson J."/>
            <person name="Hou S."/>
            <person name="Wollam A."/>
            <person name="Pepin K.H."/>
            <person name="Johnson M."/>
            <person name="Bhonagiri V."/>
            <person name="Nash W.E."/>
            <person name="Warren W."/>
            <person name="Chinwalla A."/>
            <person name="Mardis E.R."/>
            <person name="Wilson R.K."/>
        </authorList>
    </citation>
    <scope>NUCLEOTIDE SEQUENCE [LARGE SCALE GENOMIC DNA]</scope>
    <source>
        <strain evidence="3 4">F0302</strain>
    </source>
</reference>
<dbReference type="STRING" id="649760.HMPREF0971_00135"/>
<sequence length="359" mass="40546">MEKKRLLSLDVLRGATVCLMILVNNGAGKHIYATLQHSKWNGMTPCDLVFPFFLFIMGISTYLSLKKTNFTWSRQVAFKIVKRTVLLFLIGLFINWFDMAISGNALDFSHLRIWAVMQRIAICYFAVSIFALCCNHRHTIPAIVILLAAYNLLLIWGNGYAYDSQQNILAQIDIRLFGIEHLYHNSPVDPEGTGSSLSAIAHTLIGFYCGKRMSDAKSTEEKVLRFLITGGFLVIIGYIVSFGLPLNKRIWSPSYVCMTCGLAAVTQGLLMYCIDIKGIKTTRLTFFLVFGTNPLFLYVASELIAILFGHWEIKGKIYNLLSSLTPDPYLASLEYAALFMIMHVAIGYPLWKKKIYIKL</sequence>
<dbReference type="AlphaFoldDB" id="D1QMA2"/>
<evidence type="ECO:0000259" key="2">
    <source>
        <dbReference type="Pfam" id="PF07786"/>
    </source>
</evidence>
<dbReference type="Proteomes" id="UP000004079">
    <property type="component" value="Unassembled WGS sequence"/>
</dbReference>
<feature type="transmembrane region" description="Helical" evidence="1">
    <location>
        <begin position="48"/>
        <end position="65"/>
    </location>
</feature>
<feature type="transmembrane region" description="Helical" evidence="1">
    <location>
        <begin position="7"/>
        <end position="28"/>
    </location>
</feature>
<protein>
    <recommendedName>
        <fullName evidence="2">Heparan-alpha-glucosaminide N-acetyltransferase catalytic domain-containing protein</fullName>
    </recommendedName>
</protein>
<gene>
    <name evidence="3" type="ORF">HMPREF0971_00135</name>
</gene>
<feature type="domain" description="Heparan-alpha-glucosaminide N-acetyltransferase catalytic" evidence="2">
    <location>
        <begin position="5"/>
        <end position="148"/>
    </location>
</feature>
<evidence type="ECO:0000313" key="3">
    <source>
        <dbReference type="EMBL" id="EFB33372.1"/>
    </source>
</evidence>
<dbReference type="RefSeq" id="WP_004370964.1">
    <property type="nucleotide sequence ID" value="NZ_GG703883.1"/>
</dbReference>
<dbReference type="InterPro" id="IPR012429">
    <property type="entry name" value="HGSNAT_cat"/>
</dbReference>
<organism evidence="3 4">
    <name type="scientific">Segatella oris F0302</name>
    <dbReference type="NCBI Taxonomy" id="649760"/>
    <lineage>
        <taxon>Bacteria</taxon>
        <taxon>Pseudomonadati</taxon>
        <taxon>Bacteroidota</taxon>
        <taxon>Bacteroidia</taxon>
        <taxon>Bacteroidales</taxon>
        <taxon>Prevotellaceae</taxon>
        <taxon>Segatella</taxon>
    </lineage>
</organism>
<feature type="transmembrane region" description="Helical" evidence="1">
    <location>
        <begin position="250"/>
        <end position="274"/>
    </location>
</feature>
<feature type="transmembrane region" description="Helical" evidence="1">
    <location>
        <begin position="286"/>
        <end position="309"/>
    </location>
</feature>
<feature type="transmembrane region" description="Helical" evidence="1">
    <location>
        <begin position="192"/>
        <end position="211"/>
    </location>
</feature>
<feature type="transmembrane region" description="Helical" evidence="1">
    <location>
        <begin position="140"/>
        <end position="157"/>
    </location>
</feature>
<keyword evidence="1" id="KW-1133">Transmembrane helix</keyword>
<evidence type="ECO:0000313" key="4">
    <source>
        <dbReference type="Proteomes" id="UP000004079"/>
    </source>
</evidence>
<feature type="transmembrane region" description="Helical" evidence="1">
    <location>
        <begin position="85"/>
        <end position="105"/>
    </location>
</feature>
<feature type="transmembrane region" description="Helical" evidence="1">
    <location>
        <begin position="223"/>
        <end position="244"/>
    </location>
</feature>
<accession>D1QMA2</accession>
<dbReference type="EMBL" id="ACUZ02000003">
    <property type="protein sequence ID" value="EFB33372.1"/>
    <property type="molecule type" value="Genomic_DNA"/>
</dbReference>
<dbReference type="HOGENOM" id="CLU_029171_4_0_10"/>
<keyword evidence="1" id="KW-0812">Transmembrane</keyword>
<feature type="transmembrane region" description="Helical" evidence="1">
    <location>
        <begin position="111"/>
        <end position="133"/>
    </location>
</feature>
<dbReference type="Pfam" id="PF07786">
    <property type="entry name" value="HGSNAT_cat"/>
    <property type="match status" value="1"/>
</dbReference>
<dbReference type="PANTHER" id="PTHR31061:SF24">
    <property type="entry name" value="LD22376P"/>
    <property type="match status" value="1"/>
</dbReference>
<proteinExistence type="predicted"/>
<evidence type="ECO:0000256" key="1">
    <source>
        <dbReference type="SAM" id="Phobius"/>
    </source>
</evidence>
<name>D1QMA2_9BACT</name>
<dbReference type="PANTHER" id="PTHR31061">
    <property type="entry name" value="LD22376P"/>
    <property type="match status" value="1"/>
</dbReference>
<feature type="transmembrane region" description="Helical" evidence="1">
    <location>
        <begin position="329"/>
        <end position="351"/>
    </location>
</feature>
<comment type="caution">
    <text evidence="3">The sequence shown here is derived from an EMBL/GenBank/DDBJ whole genome shotgun (WGS) entry which is preliminary data.</text>
</comment>
<keyword evidence="1" id="KW-0472">Membrane</keyword>